<sequence length="138" mass="14499">MAGQHGNNEEPGDALGFMARLSGAMVAPVAVYMLLWQFGLGLVNEYAGTTHQAARISILSVAIPALGVLASIVIAGRRSGALVGGAVMMLFFLYLYLSSAATLEWGPPLKTLLGVAIAAAAGRWCPTMGEELFKTFKR</sequence>
<dbReference type="RefSeq" id="WP_090134611.1">
    <property type="nucleotide sequence ID" value="NZ_FOLY01000005.1"/>
</dbReference>
<dbReference type="OrthoDB" id="6167029at2"/>
<feature type="transmembrane region" description="Helical" evidence="1">
    <location>
        <begin position="56"/>
        <end position="75"/>
    </location>
</feature>
<protein>
    <submittedName>
        <fullName evidence="2">Uncharacterized protein</fullName>
    </submittedName>
</protein>
<proteinExistence type="predicted"/>
<dbReference type="Proteomes" id="UP000199046">
    <property type="component" value="Unassembled WGS sequence"/>
</dbReference>
<evidence type="ECO:0000313" key="2">
    <source>
        <dbReference type="EMBL" id="SFC73666.1"/>
    </source>
</evidence>
<dbReference type="AlphaFoldDB" id="A0A1I1LL33"/>
<gene>
    <name evidence="2" type="ORF">SAMN05421848_2536</name>
</gene>
<keyword evidence="1" id="KW-1133">Transmembrane helix</keyword>
<feature type="transmembrane region" description="Helical" evidence="1">
    <location>
        <begin position="81"/>
        <end position="103"/>
    </location>
</feature>
<organism evidence="2 3">
    <name type="scientific">Kushneria avicenniae</name>
    <dbReference type="NCBI Taxonomy" id="402385"/>
    <lineage>
        <taxon>Bacteria</taxon>
        <taxon>Pseudomonadati</taxon>
        <taxon>Pseudomonadota</taxon>
        <taxon>Gammaproteobacteria</taxon>
        <taxon>Oceanospirillales</taxon>
        <taxon>Halomonadaceae</taxon>
        <taxon>Kushneria</taxon>
    </lineage>
</organism>
<reference evidence="3" key="1">
    <citation type="submission" date="2016-10" db="EMBL/GenBank/DDBJ databases">
        <authorList>
            <person name="Varghese N."/>
            <person name="Submissions S."/>
        </authorList>
    </citation>
    <scope>NUCLEOTIDE SEQUENCE [LARGE SCALE GENOMIC DNA]</scope>
    <source>
        <strain evidence="3">DSM 23439</strain>
    </source>
</reference>
<evidence type="ECO:0000313" key="3">
    <source>
        <dbReference type="Proteomes" id="UP000199046"/>
    </source>
</evidence>
<keyword evidence="3" id="KW-1185">Reference proteome</keyword>
<name>A0A1I1LL33_9GAMM</name>
<dbReference type="EMBL" id="FOLY01000005">
    <property type="protein sequence ID" value="SFC73666.1"/>
    <property type="molecule type" value="Genomic_DNA"/>
</dbReference>
<accession>A0A1I1LL33</accession>
<evidence type="ECO:0000256" key="1">
    <source>
        <dbReference type="SAM" id="Phobius"/>
    </source>
</evidence>
<dbReference type="STRING" id="402385.SAMN05421848_2536"/>
<keyword evidence="1" id="KW-0812">Transmembrane</keyword>
<feature type="transmembrane region" description="Helical" evidence="1">
    <location>
        <begin position="17"/>
        <end position="35"/>
    </location>
</feature>
<keyword evidence="1" id="KW-0472">Membrane</keyword>